<sequence length="69" mass="7968">VLVLFAKRTVASLSEHYQRITDSWRAVASISELFAERRLNEPKRTTPVDHLLMASCSELWRAVRHAFAE</sequence>
<proteinExistence type="predicted"/>
<feature type="non-terminal residue" evidence="1">
    <location>
        <position position="1"/>
    </location>
</feature>
<dbReference type="AlphaFoldDB" id="A0A2K3JZK7"/>
<accession>A0A2K3JZK7</accession>
<gene>
    <name evidence="1" type="ORF">L195_g059680</name>
</gene>
<organism evidence="1 2">
    <name type="scientific">Trifolium pratense</name>
    <name type="common">Red clover</name>
    <dbReference type="NCBI Taxonomy" id="57577"/>
    <lineage>
        <taxon>Eukaryota</taxon>
        <taxon>Viridiplantae</taxon>
        <taxon>Streptophyta</taxon>
        <taxon>Embryophyta</taxon>
        <taxon>Tracheophyta</taxon>
        <taxon>Spermatophyta</taxon>
        <taxon>Magnoliopsida</taxon>
        <taxon>eudicotyledons</taxon>
        <taxon>Gunneridae</taxon>
        <taxon>Pentapetalae</taxon>
        <taxon>rosids</taxon>
        <taxon>fabids</taxon>
        <taxon>Fabales</taxon>
        <taxon>Fabaceae</taxon>
        <taxon>Papilionoideae</taxon>
        <taxon>50 kb inversion clade</taxon>
        <taxon>NPAAA clade</taxon>
        <taxon>Hologalegina</taxon>
        <taxon>IRL clade</taxon>
        <taxon>Trifolieae</taxon>
        <taxon>Trifolium</taxon>
    </lineage>
</organism>
<evidence type="ECO:0000313" key="2">
    <source>
        <dbReference type="Proteomes" id="UP000236291"/>
    </source>
</evidence>
<reference evidence="1 2" key="2">
    <citation type="journal article" date="2017" name="Front. Plant Sci.">
        <title>Gene Classification and Mining of Molecular Markers Useful in Red Clover (Trifolium pratense) Breeding.</title>
        <authorList>
            <person name="Istvanek J."/>
            <person name="Dluhosova J."/>
            <person name="Dluhos P."/>
            <person name="Patkova L."/>
            <person name="Nedelnik J."/>
            <person name="Repkova J."/>
        </authorList>
    </citation>
    <scope>NUCLEOTIDE SEQUENCE [LARGE SCALE GENOMIC DNA]</scope>
    <source>
        <strain evidence="2">cv. Tatra</strain>
        <tissue evidence="1">Young leaves</tissue>
    </source>
</reference>
<dbReference type="EMBL" id="ASHM01132021">
    <property type="protein sequence ID" value="PNX59420.1"/>
    <property type="molecule type" value="Genomic_DNA"/>
</dbReference>
<evidence type="ECO:0000313" key="1">
    <source>
        <dbReference type="EMBL" id="PNX59420.1"/>
    </source>
</evidence>
<name>A0A2K3JZK7_TRIPR</name>
<reference evidence="1 2" key="1">
    <citation type="journal article" date="2014" name="Am. J. Bot.">
        <title>Genome assembly and annotation for red clover (Trifolium pratense; Fabaceae).</title>
        <authorList>
            <person name="Istvanek J."/>
            <person name="Jaros M."/>
            <person name="Krenek A."/>
            <person name="Repkova J."/>
        </authorList>
    </citation>
    <scope>NUCLEOTIDE SEQUENCE [LARGE SCALE GENOMIC DNA]</scope>
    <source>
        <strain evidence="2">cv. Tatra</strain>
        <tissue evidence="1">Young leaves</tissue>
    </source>
</reference>
<comment type="caution">
    <text evidence="1">The sequence shown here is derived from an EMBL/GenBank/DDBJ whole genome shotgun (WGS) entry which is preliminary data.</text>
</comment>
<protein>
    <submittedName>
        <fullName evidence="1">Uncharacterized protein</fullName>
    </submittedName>
</protein>
<dbReference type="Proteomes" id="UP000236291">
    <property type="component" value="Unassembled WGS sequence"/>
</dbReference>